<name>W4K6K4_HETIT</name>
<dbReference type="Gene3D" id="3.40.50.12780">
    <property type="entry name" value="N-terminal domain of ligase-like"/>
    <property type="match status" value="1"/>
</dbReference>
<dbReference type="NCBIfam" id="NF002937">
    <property type="entry name" value="PRK03584.1"/>
    <property type="match status" value="1"/>
</dbReference>
<protein>
    <submittedName>
        <fullName evidence="4">Uncharacterized protein</fullName>
    </submittedName>
</protein>
<dbReference type="Pfam" id="PF16177">
    <property type="entry name" value="ACAS_N"/>
    <property type="match status" value="1"/>
</dbReference>
<comment type="similarity">
    <text evidence="1">Belongs to the ATP-dependent AMP-binding enzyme family.</text>
</comment>
<dbReference type="STRING" id="747525.W4K6K4"/>
<evidence type="ECO:0000313" key="4">
    <source>
        <dbReference type="EMBL" id="ETW80975.1"/>
    </source>
</evidence>
<dbReference type="eggNOG" id="KOG1175">
    <property type="taxonomic scope" value="Eukaryota"/>
</dbReference>
<dbReference type="GO" id="GO:0006629">
    <property type="term" value="P:lipid metabolic process"/>
    <property type="evidence" value="ECO:0007669"/>
    <property type="project" value="InterPro"/>
</dbReference>
<dbReference type="InterPro" id="IPR032387">
    <property type="entry name" value="ACAS_N"/>
</dbReference>
<feature type="domain" description="Acetyl-coenzyme A synthetase N-terminal" evidence="3">
    <location>
        <begin position="40"/>
        <end position="95"/>
    </location>
</feature>
<accession>W4K6K4</accession>
<dbReference type="InterPro" id="IPR045851">
    <property type="entry name" value="AMP-bd_C_sf"/>
</dbReference>
<keyword evidence="5" id="KW-1185">Reference proteome</keyword>
<dbReference type="Gene3D" id="3.30.300.30">
    <property type="match status" value="1"/>
</dbReference>
<dbReference type="Proteomes" id="UP000030671">
    <property type="component" value="Unassembled WGS sequence"/>
</dbReference>
<dbReference type="HOGENOM" id="CLU_000022_3_3_1"/>
<reference evidence="4 5" key="1">
    <citation type="journal article" date="2012" name="New Phytol.">
        <title>Insight into trade-off between wood decay and parasitism from the genome of a fungal forest pathogen.</title>
        <authorList>
            <person name="Olson A."/>
            <person name="Aerts A."/>
            <person name="Asiegbu F."/>
            <person name="Belbahri L."/>
            <person name="Bouzid O."/>
            <person name="Broberg A."/>
            <person name="Canback B."/>
            <person name="Coutinho P.M."/>
            <person name="Cullen D."/>
            <person name="Dalman K."/>
            <person name="Deflorio G."/>
            <person name="van Diepen L.T."/>
            <person name="Dunand C."/>
            <person name="Duplessis S."/>
            <person name="Durling M."/>
            <person name="Gonthier P."/>
            <person name="Grimwood J."/>
            <person name="Fossdal C.G."/>
            <person name="Hansson D."/>
            <person name="Henrissat B."/>
            <person name="Hietala A."/>
            <person name="Himmelstrand K."/>
            <person name="Hoffmeister D."/>
            <person name="Hogberg N."/>
            <person name="James T.Y."/>
            <person name="Karlsson M."/>
            <person name="Kohler A."/>
            <person name="Kues U."/>
            <person name="Lee Y.H."/>
            <person name="Lin Y.C."/>
            <person name="Lind M."/>
            <person name="Lindquist E."/>
            <person name="Lombard V."/>
            <person name="Lucas S."/>
            <person name="Lunden K."/>
            <person name="Morin E."/>
            <person name="Murat C."/>
            <person name="Park J."/>
            <person name="Raffaello T."/>
            <person name="Rouze P."/>
            <person name="Salamov A."/>
            <person name="Schmutz J."/>
            <person name="Solheim H."/>
            <person name="Stahlberg J."/>
            <person name="Velez H."/>
            <person name="de Vries R.P."/>
            <person name="Wiebenga A."/>
            <person name="Woodward S."/>
            <person name="Yakovlev I."/>
            <person name="Garbelotto M."/>
            <person name="Martin F."/>
            <person name="Grigoriev I.V."/>
            <person name="Stenlid J."/>
        </authorList>
    </citation>
    <scope>NUCLEOTIDE SEQUENCE [LARGE SCALE GENOMIC DNA]</scope>
    <source>
        <strain evidence="4 5">TC 32-1</strain>
    </source>
</reference>
<dbReference type="InterPro" id="IPR005914">
    <property type="entry name" value="Acac_CoA_synth"/>
</dbReference>
<dbReference type="OrthoDB" id="10253869at2759"/>
<organism evidence="4 5">
    <name type="scientific">Heterobasidion irregulare (strain TC 32-1)</name>
    <dbReference type="NCBI Taxonomy" id="747525"/>
    <lineage>
        <taxon>Eukaryota</taxon>
        <taxon>Fungi</taxon>
        <taxon>Dikarya</taxon>
        <taxon>Basidiomycota</taxon>
        <taxon>Agaricomycotina</taxon>
        <taxon>Agaricomycetes</taxon>
        <taxon>Russulales</taxon>
        <taxon>Bondarzewiaceae</taxon>
        <taxon>Heterobasidion</taxon>
        <taxon>Heterobasidion annosum species complex</taxon>
    </lineage>
</organism>
<dbReference type="GO" id="GO:0030729">
    <property type="term" value="F:acetoacetate-CoA ligase activity"/>
    <property type="evidence" value="ECO:0007669"/>
    <property type="project" value="InterPro"/>
</dbReference>
<dbReference type="PANTHER" id="PTHR42921">
    <property type="entry name" value="ACETOACETYL-COA SYNTHETASE"/>
    <property type="match status" value="1"/>
</dbReference>
<dbReference type="AlphaFoldDB" id="W4K6K4"/>
<dbReference type="PROSITE" id="PS00455">
    <property type="entry name" value="AMP_BINDING"/>
    <property type="match status" value="1"/>
</dbReference>
<dbReference type="KEGG" id="hir:HETIRDRAFT_459502"/>
<evidence type="ECO:0000259" key="2">
    <source>
        <dbReference type="Pfam" id="PF00501"/>
    </source>
</evidence>
<dbReference type="InterPro" id="IPR000873">
    <property type="entry name" value="AMP-dep_synth/lig_dom"/>
</dbReference>
<dbReference type="InterPro" id="IPR020845">
    <property type="entry name" value="AMP-binding_CS"/>
</dbReference>
<dbReference type="RefSeq" id="XP_009547661.1">
    <property type="nucleotide sequence ID" value="XM_009549366.1"/>
</dbReference>
<dbReference type="PANTHER" id="PTHR42921:SF4">
    <property type="entry name" value="ACETOACETYL-COA SYNTHASE (AFU_ORTHOLOGUE AFUA_8G04770)"/>
    <property type="match status" value="1"/>
</dbReference>
<sequence>MDTHFSQSRLIWNPIQPSLSRVEALRRMINRNRNLNLKDYHDLHEYSVSDYAFWEDLWQFLAIIYSAPPTKIMITGHIKEVPVWFPGARLNYSENLLWRNDDAIALTATGELGKVTSCSFRQLRSLVQGMAGAMKAKGLQVGDRVAAIVANNVTAVVIALATASIGGIFSSTATDMGTQGILDRYRQINPKLLFSETEVVYAGKTIDLLPKISAVAKDLTTHGLEHAILLPSVKTGNETHGAALSDIPKGISLSAFLAARDGDLLTFEQLPFNHPLYILYSSGTSGPPKCIVHSAGGVLVQSKKDMTIHFSLDLDDTYFQYTTTAWMMWPYMLSALSCGARLILYDGSPFYPDVKAYLKITLLGTSPRFLAEVQGQGIHPLDLGRFEALRTIASTGAVLTSPMFEWVQSSFGPKKHIVSSSGGTDICAAFVTSVPTLPVYAGEIQAKALGMKVEVFGPLGDNIEHTGQPGELVCTRPHPSIPVRFWGDDDKGTKFLKAYYDVYPGVWRQGDFIAVNPRTRGLVIYGRSDGVLNPSGVRFGSGEIYTVLERFSALIDDSICVGQRRPTDTDERVLLFIKMRAGHRLTGDVEQAIREAIRKALSARHVPKYIFEVEEIPYTVNNKKIEIAVKQIISGADIQPSGTVANPGSLKLYYKYRDLEGLVGARAKL</sequence>
<evidence type="ECO:0000313" key="5">
    <source>
        <dbReference type="Proteomes" id="UP000030671"/>
    </source>
</evidence>
<dbReference type="SUPFAM" id="SSF56801">
    <property type="entry name" value="Acetyl-CoA synthetase-like"/>
    <property type="match status" value="1"/>
</dbReference>
<evidence type="ECO:0000259" key="3">
    <source>
        <dbReference type="Pfam" id="PF16177"/>
    </source>
</evidence>
<dbReference type="Pfam" id="PF00501">
    <property type="entry name" value="AMP-binding"/>
    <property type="match status" value="1"/>
</dbReference>
<evidence type="ECO:0000256" key="1">
    <source>
        <dbReference type="ARBA" id="ARBA00006432"/>
    </source>
</evidence>
<feature type="domain" description="AMP-dependent synthetase/ligase" evidence="2">
    <location>
        <begin position="101"/>
        <end position="477"/>
    </location>
</feature>
<dbReference type="GeneID" id="20676998"/>
<proteinExistence type="inferred from homology"/>
<dbReference type="InterPro" id="IPR042099">
    <property type="entry name" value="ANL_N_sf"/>
</dbReference>
<dbReference type="NCBIfam" id="TIGR01217">
    <property type="entry name" value="ac_ac_CoA_syn"/>
    <property type="match status" value="1"/>
</dbReference>
<dbReference type="InParanoid" id="W4K6K4"/>
<dbReference type="EMBL" id="KI925459">
    <property type="protein sequence ID" value="ETW80975.1"/>
    <property type="molecule type" value="Genomic_DNA"/>
</dbReference>
<gene>
    <name evidence="4" type="ORF">HETIRDRAFT_459502</name>
</gene>